<feature type="non-terminal residue" evidence="1">
    <location>
        <position position="80"/>
    </location>
</feature>
<accession>A0A401TBW0</accession>
<evidence type="ECO:0000313" key="2">
    <source>
        <dbReference type="Proteomes" id="UP000287033"/>
    </source>
</evidence>
<dbReference type="AlphaFoldDB" id="A0A401TBW0"/>
<comment type="caution">
    <text evidence="1">The sequence shown here is derived from an EMBL/GenBank/DDBJ whole genome shotgun (WGS) entry which is preliminary data.</text>
</comment>
<protein>
    <submittedName>
        <fullName evidence="1">Uncharacterized protein</fullName>
    </submittedName>
</protein>
<dbReference type="EMBL" id="BEZZ01036660">
    <property type="protein sequence ID" value="GCC40129.1"/>
    <property type="molecule type" value="Genomic_DNA"/>
</dbReference>
<name>A0A401TBW0_CHIPU</name>
<evidence type="ECO:0000313" key="1">
    <source>
        <dbReference type="EMBL" id="GCC40129.1"/>
    </source>
</evidence>
<dbReference type="Proteomes" id="UP000287033">
    <property type="component" value="Unassembled WGS sequence"/>
</dbReference>
<gene>
    <name evidence="1" type="ORF">chiPu_0024299</name>
</gene>
<keyword evidence="2" id="KW-1185">Reference proteome</keyword>
<reference evidence="1 2" key="1">
    <citation type="journal article" date="2018" name="Nat. Ecol. Evol.">
        <title>Shark genomes provide insights into elasmobranch evolution and the origin of vertebrates.</title>
        <authorList>
            <person name="Hara Y"/>
            <person name="Yamaguchi K"/>
            <person name="Onimaru K"/>
            <person name="Kadota M"/>
            <person name="Koyanagi M"/>
            <person name="Keeley SD"/>
            <person name="Tatsumi K"/>
            <person name="Tanaka K"/>
            <person name="Motone F"/>
            <person name="Kageyama Y"/>
            <person name="Nozu R"/>
            <person name="Adachi N"/>
            <person name="Nishimura O"/>
            <person name="Nakagawa R"/>
            <person name="Tanegashima C"/>
            <person name="Kiyatake I"/>
            <person name="Matsumoto R"/>
            <person name="Murakumo K"/>
            <person name="Nishida K"/>
            <person name="Terakita A"/>
            <person name="Kuratani S"/>
            <person name="Sato K"/>
            <person name="Hyodo S Kuraku.S."/>
        </authorList>
    </citation>
    <scope>NUCLEOTIDE SEQUENCE [LARGE SCALE GENOMIC DNA]</scope>
</reference>
<organism evidence="1 2">
    <name type="scientific">Chiloscyllium punctatum</name>
    <name type="common">Brownbanded bambooshark</name>
    <name type="synonym">Hemiscyllium punctatum</name>
    <dbReference type="NCBI Taxonomy" id="137246"/>
    <lineage>
        <taxon>Eukaryota</taxon>
        <taxon>Metazoa</taxon>
        <taxon>Chordata</taxon>
        <taxon>Craniata</taxon>
        <taxon>Vertebrata</taxon>
        <taxon>Chondrichthyes</taxon>
        <taxon>Elasmobranchii</taxon>
        <taxon>Galeomorphii</taxon>
        <taxon>Galeoidea</taxon>
        <taxon>Orectolobiformes</taxon>
        <taxon>Hemiscylliidae</taxon>
        <taxon>Chiloscyllium</taxon>
    </lineage>
</organism>
<sequence>MDRGSRFVCRLGWLRVAHHGTRPRLKPKPKFAGYHALRRITVGSSALPISVLGLGWNLGLNLHDATPSVTSELAILVLGL</sequence>
<proteinExistence type="predicted"/>